<evidence type="ECO:0000313" key="2">
    <source>
        <dbReference type="EMBL" id="KII83134.1"/>
    </source>
</evidence>
<protein>
    <submittedName>
        <fullName evidence="2">Uncharacterized protein</fullName>
    </submittedName>
</protein>
<reference evidence="2 3" key="1">
    <citation type="submission" date="2014-06" db="EMBL/GenBank/DDBJ databases">
        <title>Evolutionary Origins and Diversification of the Mycorrhizal Mutualists.</title>
        <authorList>
            <consortium name="DOE Joint Genome Institute"/>
            <consortium name="Mycorrhizal Genomics Consortium"/>
            <person name="Kohler A."/>
            <person name="Kuo A."/>
            <person name="Nagy L.G."/>
            <person name="Floudas D."/>
            <person name="Copeland A."/>
            <person name="Barry K.W."/>
            <person name="Cichocki N."/>
            <person name="Veneault-Fourrey C."/>
            <person name="LaButti K."/>
            <person name="Lindquist E.A."/>
            <person name="Lipzen A."/>
            <person name="Lundell T."/>
            <person name="Morin E."/>
            <person name="Murat C."/>
            <person name="Riley R."/>
            <person name="Ohm R."/>
            <person name="Sun H."/>
            <person name="Tunlid A."/>
            <person name="Henrissat B."/>
            <person name="Grigoriev I.V."/>
            <person name="Hibbett D.S."/>
            <person name="Martin F."/>
        </authorList>
    </citation>
    <scope>NUCLEOTIDE SEQUENCE [LARGE SCALE GENOMIC DNA]</scope>
    <source>
        <strain evidence="2 3">FD-325 SS-3</strain>
    </source>
</reference>
<feature type="region of interest" description="Disordered" evidence="1">
    <location>
        <begin position="243"/>
        <end position="270"/>
    </location>
</feature>
<keyword evidence="3" id="KW-1185">Reference proteome</keyword>
<name>A0A0C9T1S4_PLICR</name>
<dbReference type="EMBL" id="KN832582">
    <property type="protein sequence ID" value="KII83134.1"/>
    <property type="molecule type" value="Genomic_DNA"/>
</dbReference>
<dbReference type="AlphaFoldDB" id="A0A0C9T1S4"/>
<organism evidence="2 3">
    <name type="scientific">Plicaturopsis crispa FD-325 SS-3</name>
    <dbReference type="NCBI Taxonomy" id="944288"/>
    <lineage>
        <taxon>Eukaryota</taxon>
        <taxon>Fungi</taxon>
        <taxon>Dikarya</taxon>
        <taxon>Basidiomycota</taxon>
        <taxon>Agaricomycotina</taxon>
        <taxon>Agaricomycetes</taxon>
        <taxon>Agaricomycetidae</taxon>
        <taxon>Amylocorticiales</taxon>
        <taxon>Amylocorticiaceae</taxon>
        <taxon>Plicatura</taxon>
        <taxon>Plicaturopsis crispa</taxon>
    </lineage>
</organism>
<evidence type="ECO:0000313" key="3">
    <source>
        <dbReference type="Proteomes" id="UP000053263"/>
    </source>
</evidence>
<gene>
    <name evidence="2" type="ORF">PLICRDRAFT_33069</name>
</gene>
<accession>A0A0C9T1S4</accession>
<sequence>MSGATTRRAGWRIEGARRGCVELYPRHKLDYFLWRRTPVVLTEGPAVKTTAAPGAGKETLHNLHVFILGTVVHLQPVRQDMGAAWHRTVAATVDIKWGGTGLAPDVEPNRSVLDWNEGTTATPQACFSFPSRAGIASTICTVHGVLTPLSPYPIVEVEASTVSSRKAILVKRSRVVLDADPELCVASSRRPSTAITPTRFSTRSHHLRCATRFDVGKNVIRAPSPFIGERSVQGAECDVSSARLADDRPTRRDSCSGAHHLNSRKRAQHY</sequence>
<proteinExistence type="predicted"/>
<dbReference type="Proteomes" id="UP000053263">
    <property type="component" value="Unassembled WGS sequence"/>
</dbReference>
<feature type="compositionally biased region" description="Basic residues" evidence="1">
    <location>
        <begin position="261"/>
        <end position="270"/>
    </location>
</feature>
<dbReference type="HOGENOM" id="CLU_1031046_0_0_1"/>
<evidence type="ECO:0000256" key="1">
    <source>
        <dbReference type="SAM" id="MobiDB-lite"/>
    </source>
</evidence>
<feature type="compositionally biased region" description="Basic and acidic residues" evidence="1">
    <location>
        <begin position="244"/>
        <end position="254"/>
    </location>
</feature>